<feature type="transmembrane region" description="Helical" evidence="1">
    <location>
        <begin position="98"/>
        <end position="120"/>
    </location>
</feature>
<feature type="transmembrane region" description="Helical" evidence="1">
    <location>
        <begin position="16"/>
        <end position="37"/>
    </location>
</feature>
<dbReference type="KEGG" id="mend:L6E24_01085"/>
<dbReference type="InterPro" id="IPR005325">
    <property type="entry name" value="DUF308_memb"/>
</dbReference>
<feature type="transmembrane region" description="Helical" evidence="1">
    <location>
        <begin position="132"/>
        <end position="151"/>
    </location>
</feature>
<evidence type="ECO:0000313" key="3">
    <source>
        <dbReference type="Proteomes" id="UP001060368"/>
    </source>
</evidence>
<reference evidence="2" key="1">
    <citation type="submission" date="2022-04" db="EMBL/GenBank/DDBJ databases">
        <title>Complete genome of Methanoplanus endosymbiosus DSM 3599.</title>
        <authorList>
            <person name="Chen S.-C."/>
            <person name="You Y.-T."/>
            <person name="Zhou Y.-Z."/>
            <person name="Lai M.-C."/>
        </authorList>
    </citation>
    <scope>NUCLEOTIDE SEQUENCE</scope>
    <source>
        <strain evidence="2">DSM 3599</strain>
    </source>
</reference>
<gene>
    <name evidence="2" type="ORF">L6E24_01085</name>
</gene>
<dbReference type="Proteomes" id="UP001060368">
    <property type="component" value="Chromosome"/>
</dbReference>
<feature type="transmembrane region" description="Helical" evidence="1">
    <location>
        <begin position="157"/>
        <end position="181"/>
    </location>
</feature>
<sequence length="187" mass="20168">MAEVEIIEADFTPLSWWIFLFQGLISIIFGAAAILWAPLIVDLIAFFIGALIIIYSISTLIKGFAGQDKSTSRILLIILGIIGIIIGILAIMNLAVLWVTIAVLIALWAFITGFGDLWIGLTAERENGWYRVLLVISGIIAVMLGIMMMVFPMAGTAVIVQVLGIFAVAMGIVSLITGFVIQAKIKG</sequence>
<name>A0A9E7PM65_9EURY</name>
<dbReference type="PANTHER" id="PTHR34989">
    <property type="entry name" value="PROTEIN HDED"/>
    <property type="match status" value="1"/>
</dbReference>
<keyword evidence="1" id="KW-1133">Transmembrane helix</keyword>
<evidence type="ECO:0000313" key="2">
    <source>
        <dbReference type="EMBL" id="UUX92753.1"/>
    </source>
</evidence>
<dbReference type="Pfam" id="PF03729">
    <property type="entry name" value="DUF308"/>
    <property type="match status" value="1"/>
</dbReference>
<accession>A0A9E7PM65</accession>
<dbReference type="GO" id="GO:0005886">
    <property type="term" value="C:plasma membrane"/>
    <property type="evidence" value="ECO:0007669"/>
    <property type="project" value="TreeGrafter"/>
</dbReference>
<dbReference type="EMBL" id="CP096115">
    <property type="protein sequence ID" value="UUX92753.1"/>
    <property type="molecule type" value="Genomic_DNA"/>
</dbReference>
<protein>
    <submittedName>
        <fullName evidence="2">DUF308 domain-containing protein</fullName>
    </submittedName>
</protein>
<dbReference type="AlphaFoldDB" id="A0A9E7PM65"/>
<proteinExistence type="predicted"/>
<keyword evidence="1" id="KW-0472">Membrane</keyword>
<dbReference type="GeneID" id="74306246"/>
<organism evidence="2 3">
    <name type="scientific">Methanoplanus endosymbiosus</name>
    <dbReference type="NCBI Taxonomy" id="33865"/>
    <lineage>
        <taxon>Archaea</taxon>
        <taxon>Methanobacteriati</taxon>
        <taxon>Methanobacteriota</taxon>
        <taxon>Stenosarchaea group</taxon>
        <taxon>Methanomicrobia</taxon>
        <taxon>Methanomicrobiales</taxon>
        <taxon>Methanomicrobiaceae</taxon>
        <taxon>Methanoplanus</taxon>
    </lineage>
</organism>
<dbReference type="PANTHER" id="PTHR34989:SF1">
    <property type="entry name" value="PROTEIN HDED"/>
    <property type="match status" value="1"/>
</dbReference>
<evidence type="ECO:0000256" key="1">
    <source>
        <dbReference type="SAM" id="Phobius"/>
    </source>
</evidence>
<dbReference type="RefSeq" id="WP_257742897.1">
    <property type="nucleotide sequence ID" value="NZ_CP096115.1"/>
</dbReference>
<feature type="transmembrane region" description="Helical" evidence="1">
    <location>
        <begin position="43"/>
        <end position="61"/>
    </location>
</feature>
<dbReference type="InterPro" id="IPR052712">
    <property type="entry name" value="Acid_resist_chaperone_HdeD"/>
</dbReference>
<keyword evidence="1" id="KW-0812">Transmembrane</keyword>
<keyword evidence="3" id="KW-1185">Reference proteome</keyword>
<feature type="transmembrane region" description="Helical" evidence="1">
    <location>
        <begin position="73"/>
        <end position="92"/>
    </location>
</feature>